<reference evidence="3" key="1">
    <citation type="submission" date="2019-10" db="EMBL/GenBank/DDBJ databases">
        <title>Complete Genome Sequence of Bradyrhizobium betae type strain PL7HG1T.</title>
        <authorList>
            <person name="Bromfield E.S.P."/>
            <person name="Cloutier S."/>
        </authorList>
    </citation>
    <scope>NUCLEOTIDE SEQUENCE [LARGE SCALE GENOMIC DNA]</scope>
    <source>
        <strain evidence="3">PL7HG1</strain>
    </source>
</reference>
<dbReference type="AlphaFoldDB" id="A0A5P6P6Y3"/>
<organism evidence="2 3">
    <name type="scientific">Bradyrhizobium betae</name>
    <dbReference type="NCBI Taxonomy" id="244734"/>
    <lineage>
        <taxon>Bacteria</taxon>
        <taxon>Pseudomonadati</taxon>
        <taxon>Pseudomonadota</taxon>
        <taxon>Alphaproteobacteria</taxon>
        <taxon>Hyphomicrobiales</taxon>
        <taxon>Nitrobacteraceae</taxon>
        <taxon>Bradyrhizobium</taxon>
    </lineage>
</organism>
<evidence type="ECO:0000256" key="1">
    <source>
        <dbReference type="SAM" id="MobiDB-lite"/>
    </source>
</evidence>
<evidence type="ECO:0000313" key="2">
    <source>
        <dbReference type="EMBL" id="QFI73965.1"/>
    </source>
</evidence>
<dbReference type="OrthoDB" id="8209053at2"/>
<evidence type="ECO:0000313" key="3">
    <source>
        <dbReference type="Proteomes" id="UP000325641"/>
    </source>
</evidence>
<sequence>MNNASQLPLPSIGKPPSFLLEPFKWAIPNVIAMLRAQPSYLTDLIHLSQARMHLIGIALAHLEAIPHASLIEILFRGSAGMILDGSVGQRPHGLKRAVRLMPAFMMKAESYRTLIKLLSEPQAAQLLHHASEIRDSTIKTMNDVPPLLRAALLSLHENIGDMSSFSEGLRCIALRGGDMTFDQLVSELARARQPSQLLAKLRSIIDKLPLPDVLPPAHVQHAKRIDSGRQLRDLGKKWGNCLGNYAWNVENGQCAIYLWQRAGVQAACSVARSGRLGWFLDEVKGPENTDIERSELDKIQNAFEAAGMPSESVIQSIAQIVASDDLSIIPRRRRRRARAAPPPDEVMLPDLA</sequence>
<accession>A0A5P6P6Y3</accession>
<dbReference type="EMBL" id="CP044543">
    <property type="protein sequence ID" value="QFI73965.1"/>
    <property type="molecule type" value="Genomic_DNA"/>
</dbReference>
<dbReference type="RefSeq" id="WP_151646419.1">
    <property type="nucleotide sequence ID" value="NZ_CP044543.1"/>
</dbReference>
<proteinExistence type="predicted"/>
<name>A0A5P6P6Y3_9BRAD</name>
<gene>
    <name evidence="2" type="ORF">F8237_17050</name>
</gene>
<protein>
    <submittedName>
        <fullName evidence="2">Uncharacterized protein</fullName>
    </submittedName>
</protein>
<dbReference type="KEGG" id="bbet:F8237_17050"/>
<dbReference type="Proteomes" id="UP000325641">
    <property type="component" value="Chromosome"/>
</dbReference>
<feature type="region of interest" description="Disordered" evidence="1">
    <location>
        <begin position="332"/>
        <end position="352"/>
    </location>
</feature>